<evidence type="ECO:0000259" key="6">
    <source>
        <dbReference type="PROSITE" id="PS51935"/>
    </source>
</evidence>
<evidence type="ECO:0000256" key="3">
    <source>
        <dbReference type="ARBA" id="ARBA00022801"/>
    </source>
</evidence>
<accession>A0ABQ3Z6K4</accession>
<feature type="compositionally biased region" description="Basic and acidic residues" evidence="5">
    <location>
        <begin position="163"/>
        <end position="194"/>
    </location>
</feature>
<dbReference type="PANTHER" id="PTHR47053">
    <property type="entry name" value="MUREIN DD-ENDOPEPTIDASE MEPH-RELATED"/>
    <property type="match status" value="1"/>
</dbReference>
<feature type="region of interest" description="Disordered" evidence="5">
    <location>
        <begin position="135"/>
        <end position="197"/>
    </location>
</feature>
<name>A0ABQ3Z6K4_9ACTN</name>
<keyword evidence="4" id="KW-0788">Thiol protease</keyword>
<dbReference type="EMBL" id="BOML01000056">
    <property type="protein sequence ID" value="GIE05456.1"/>
    <property type="molecule type" value="Genomic_DNA"/>
</dbReference>
<organism evidence="7 8">
    <name type="scientific">Paractinoplanes durhamensis</name>
    <dbReference type="NCBI Taxonomy" id="113563"/>
    <lineage>
        <taxon>Bacteria</taxon>
        <taxon>Bacillati</taxon>
        <taxon>Actinomycetota</taxon>
        <taxon>Actinomycetes</taxon>
        <taxon>Micromonosporales</taxon>
        <taxon>Micromonosporaceae</taxon>
        <taxon>Paractinoplanes</taxon>
    </lineage>
</organism>
<gene>
    <name evidence="7" type="ORF">Adu01nite_68060</name>
</gene>
<feature type="region of interest" description="Disordered" evidence="5">
    <location>
        <begin position="93"/>
        <end position="113"/>
    </location>
</feature>
<dbReference type="InterPro" id="IPR000064">
    <property type="entry name" value="NLP_P60_dom"/>
</dbReference>
<dbReference type="Proteomes" id="UP000637628">
    <property type="component" value="Unassembled WGS sequence"/>
</dbReference>
<dbReference type="InterPro" id="IPR051202">
    <property type="entry name" value="Peptidase_C40"/>
</dbReference>
<evidence type="ECO:0000313" key="7">
    <source>
        <dbReference type="EMBL" id="GIE05456.1"/>
    </source>
</evidence>
<comment type="similarity">
    <text evidence="1">Belongs to the peptidase C40 family.</text>
</comment>
<dbReference type="PROSITE" id="PS51935">
    <property type="entry name" value="NLPC_P60"/>
    <property type="match status" value="1"/>
</dbReference>
<evidence type="ECO:0000256" key="2">
    <source>
        <dbReference type="ARBA" id="ARBA00022670"/>
    </source>
</evidence>
<dbReference type="SUPFAM" id="SSF54001">
    <property type="entry name" value="Cysteine proteinases"/>
    <property type="match status" value="1"/>
</dbReference>
<evidence type="ECO:0000256" key="5">
    <source>
        <dbReference type="SAM" id="MobiDB-lite"/>
    </source>
</evidence>
<feature type="domain" description="NlpC/P60" evidence="6">
    <location>
        <begin position="231"/>
        <end position="340"/>
    </location>
</feature>
<sequence>MCEFAREAFRLCAGMVDGNDELSGFPITVHRRAVTERLALWPYRWDSRECPGPISEATLHRPSASRALTAGALALAVVTPVLEPVEQAVAVQAAPAASPVSEDRARPESARIDQESAFATRAVLAERASRADIRRAALRPTGARPGVTSASRRPARPAGRLARVTEQRRTTERQARPEQGRPEQAQRQRAEPRRVTRSVRVRTTRVNRTRPVARAITRHASAPRRQRVMRLGNMTAVVAYAKSQIGRRYVSGGEGGSGFDCSGLTKQAYARAGISLPHSSGAQAARARRITRSQARAGDLVVGRGHVGIYMGNGMMIDAGNHRTGVVYRKLYSGLSVERL</sequence>
<comment type="caution">
    <text evidence="7">The sequence shown here is derived from an EMBL/GenBank/DDBJ whole genome shotgun (WGS) entry which is preliminary data.</text>
</comment>
<feature type="compositionally biased region" description="Basic and acidic residues" evidence="5">
    <location>
        <begin position="101"/>
        <end position="113"/>
    </location>
</feature>
<feature type="compositionally biased region" description="Low complexity" evidence="5">
    <location>
        <begin position="149"/>
        <end position="162"/>
    </location>
</feature>
<dbReference type="Gene3D" id="3.90.1720.10">
    <property type="entry name" value="endopeptidase domain like (from Nostoc punctiforme)"/>
    <property type="match status" value="1"/>
</dbReference>
<dbReference type="InterPro" id="IPR038765">
    <property type="entry name" value="Papain-like_cys_pep_sf"/>
</dbReference>
<protein>
    <recommendedName>
        <fullName evidence="6">NlpC/P60 domain-containing protein</fullName>
    </recommendedName>
</protein>
<keyword evidence="3" id="KW-0378">Hydrolase</keyword>
<proteinExistence type="inferred from homology"/>
<keyword evidence="2" id="KW-0645">Protease</keyword>
<evidence type="ECO:0000313" key="8">
    <source>
        <dbReference type="Proteomes" id="UP000637628"/>
    </source>
</evidence>
<dbReference type="PANTHER" id="PTHR47053:SF1">
    <property type="entry name" value="MUREIN DD-ENDOPEPTIDASE MEPH-RELATED"/>
    <property type="match status" value="1"/>
</dbReference>
<evidence type="ECO:0000256" key="1">
    <source>
        <dbReference type="ARBA" id="ARBA00007074"/>
    </source>
</evidence>
<keyword evidence="8" id="KW-1185">Reference proteome</keyword>
<evidence type="ECO:0000256" key="4">
    <source>
        <dbReference type="ARBA" id="ARBA00022807"/>
    </source>
</evidence>
<dbReference type="Pfam" id="PF00877">
    <property type="entry name" value="NLPC_P60"/>
    <property type="match status" value="1"/>
</dbReference>
<reference evidence="7 8" key="1">
    <citation type="submission" date="2021-01" db="EMBL/GenBank/DDBJ databases">
        <title>Whole genome shotgun sequence of Actinoplanes durhamensis NBRC 14914.</title>
        <authorList>
            <person name="Komaki H."/>
            <person name="Tamura T."/>
        </authorList>
    </citation>
    <scope>NUCLEOTIDE SEQUENCE [LARGE SCALE GENOMIC DNA]</scope>
    <source>
        <strain evidence="7 8">NBRC 14914</strain>
    </source>
</reference>